<evidence type="ECO:0000256" key="1">
    <source>
        <dbReference type="SAM" id="MobiDB-lite"/>
    </source>
</evidence>
<evidence type="ECO:0000313" key="3">
    <source>
        <dbReference type="Proteomes" id="UP001159641"/>
    </source>
</evidence>
<evidence type="ECO:0000313" key="2">
    <source>
        <dbReference type="EMBL" id="KAJ8788739.1"/>
    </source>
</evidence>
<proteinExistence type="predicted"/>
<feature type="region of interest" description="Disordered" evidence="1">
    <location>
        <begin position="127"/>
        <end position="269"/>
    </location>
</feature>
<keyword evidence="3" id="KW-1185">Reference proteome</keyword>
<feature type="compositionally biased region" description="Low complexity" evidence="1">
    <location>
        <begin position="132"/>
        <end position="143"/>
    </location>
</feature>
<sequence length="269" mass="29270">MNFVEPSEKVQKIDQVLEGNSGQGGLNRKSALLWMQGSPAERTLRRGPTGHGHRSAESHFSGQPHLRGLGKHSLQNSLQLHLQKVAGSLQGDTRLQEPRLRRGRLPLLLVLRPLFSRACGGREPVWRDGSLPGAAGRAGAAHRPAPPTKGSDQWEAAGPGSTANGNRRAEARCPLRSGGARRRGTQRLGWRSVRASRHRVPAGELGVRRPRGVGRGVLPSGKRSSGAWGRRDAPRMARRFRQPSVLAPASRQRGPRDTATPSRPPRDCR</sequence>
<comment type="caution">
    <text evidence="2">The sequence shown here is derived from an EMBL/GenBank/DDBJ whole genome shotgun (WGS) entry which is preliminary data.</text>
</comment>
<organism evidence="2 3">
    <name type="scientific">Eschrichtius robustus</name>
    <name type="common">California gray whale</name>
    <name type="synonym">Eschrichtius gibbosus</name>
    <dbReference type="NCBI Taxonomy" id="9764"/>
    <lineage>
        <taxon>Eukaryota</taxon>
        <taxon>Metazoa</taxon>
        <taxon>Chordata</taxon>
        <taxon>Craniata</taxon>
        <taxon>Vertebrata</taxon>
        <taxon>Euteleostomi</taxon>
        <taxon>Mammalia</taxon>
        <taxon>Eutheria</taxon>
        <taxon>Laurasiatheria</taxon>
        <taxon>Artiodactyla</taxon>
        <taxon>Whippomorpha</taxon>
        <taxon>Cetacea</taxon>
        <taxon>Mysticeti</taxon>
        <taxon>Eschrichtiidae</taxon>
        <taxon>Eschrichtius</taxon>
    </lineage>
</organism>
<protein>
    <submittedName>
        <fullName evidence="2">Uncharacterized protein</fullName>
    </submittedName>
</protein>
<dbReference type="AlphaFoldDB" id="A0AB34HAT3"/>
<gene>
    <name evidence="2" type="ORF">J1605_005035</name>
</gene>
<dbReference type="Proteomes" id="UP001159641">
    <property type="component" value="Unassembled WGS sequence"/>
</dbReference>
<feature type="region of interest" description="Disordered" evidence="1">
    <location>
        <begin position="42"/>
        <end position="70"/>
    </location>
</feature>
<name>A0AB34HAT3_ESCRO</name>
<reference evidence="2 3" key="1">
    <citation type="submission" date="2022-11" db="EMBL/GenBank/DDBJ databases">
        <title>Whole genome sequence of Eschrichtius robustus ER-17-0199.</title>
        <authorList>
            <person name="Bruniche-Olsen A."/>
            <person name="Black A.N."/>
            <person name="Fields C.J."/>
            <person name="Walden K."/>
            <person name="Dewoody J.A."/>
        </authorList>
    </citation>
    <scope>NUCLEOTIDE SEQUENCE [LARGE SCALE GENOMIC DNA]</scope>
    <source>
        <strain evidence="2">ER-17-0199</strain>
        <tissue evidence="2">Blubber</tissue>
    </source>
</reference>
<dbReference type="EMBL" id="JAIQCJ010001564">
    <property type="protein sequence ID" value="KAJ8788739.1"/>
    <property type="molecule type" value="Genomic_DNA"/>
</dbReference>
<accession>A0AB34HAT3</accession>